<keyword evidence="4" id="KW-1185">Reference proteome</keyword>
<comment type="caution">
    <text evidence="1">The sequence shown here is derived from an EMBL/GenBank/DDBJ whole genome shotgun (WGS) entry which is preliminary data.</text>
</comment>
<protein>
    <submittedName>
        <fullName evidence="1">Uncharacterized protein</fullName>
    </submittedName>
</protein>
<dbReference type="EMBL" id="RCCK01000011">
    <property type="protein sequence ID" value="RLJ77139.1"/>
    <property type="molecule type" value="Genomic_DNA"/>
</dbReference>
<evidence type="ECO:0000313" key="2">
    <source>
        <dbReference type="EMBL" id="TFB33623.1"/>
    </source>
</evidence>
<dbReference type="AlphaFoldDB" id="A0A497YA56"/>
<dbReference type="Proteomes" id="UP000273898">
    <property type="component" value="Unassembled WGS sequence"/>
</dbReference>
<reference evidence="1 3" key="1">
    <citation type="submission" date="2018-10" db="EMBL/GenBank/DDBJ databases">
        <title>Genomic Encyclopedia of Archaeal and Bacterial Type Strains, Phase II (KMG-II): from individual species to whole genera.</title>
        <authorList>
            <person name="Goeker M."/>
        </authorList>
    </citation>
    <scope>NUCLEOTIDE SEQUENCE [LARGE SCALE GENOMIC DNA]</scope>
    <source>
        <strain evidence="1 3">DSM 19624</strain>
    </source>
</reference>
<dbReference type="Proteomes" id="UP000297429">
    <property type="component" value="Unassembled WGS sequence"/>
</dbReference>
<reference evidence="2 4" key="2">
    <citation type="submission" date="2019-03" db="EMBL/GenBank/DDBJ databases">
        <authorList>
            <person name="He R.-H."/>
        </authorList>
    </citation>
    <scope>NUCLEOTIDE SEQUENCE [LARGE SCALE GENOMIC DNA]</scope>
    <source>
        <strain evidence="2 4">DSM 19624</strain>
    </source>
</reference>
<dbReference type="EMBL" id="SOPX01000001">
    <property type="protein sequence ID" value="TFB33623.1"/>
    <property type="molecule type" value="Genomic_DNA"/>
</dbReference>
<sequence length="62" mass="7303">MKVVTKKATLLETMELTSELAKVKEELAGLKSIVSKLVRMLMIRTNYKFQLTNCLKYHFFEY</sequence>
<organism evidence="1 3">
    <name type="scientific">Pedobacter alluvionis</name>
    <dbReference type="NCBI Taxonomy" id="475253"/>
    <lineage>
        <taxon>Bacteria</taxon>
        <taxon>Pseudomonadati</taxon>
        <taxon>Bacteroidota</taxon>
        <taxon>Sphingobacteriia</taxon>
        <taxon>Sphingobacteriales</taxon>
        <taxon>Sphingobacteriaceae</taxon>
        <taxon>Pedobacter</taxon>
    </lineage>
</organism>
<evidence type="ECO:0000313" key="1">
    <source>
        <dbReference type="EMBL" id="RLJ77139.1"/>
    </source>
</evidence>
<dbReference type="RefSeq" id="WP_121283922.1">
    <property type="nucleotide sequence ID" value="NZ_RCCK01000011.1"/>
</dbReference>
<name>A0A497YA56_9SPHI</name>
<evidence type="ECO:0000313" key="4">
    <source>
        <dbReference type="Proteomes" id="UP000297429"/>
    </source>
</evidence>
<proteinExistence type="predicted"/>
<gene>
    <name evidence="1" type="ORF">BCL90_2210</name>
    <name evidence="2" type="ORF">E3V97_06155</name>
</gene>
<evidence type="ECO:0000313" key="3">
    <source>
        <dbReference type="Proteomes" id="UP000273898"/>
    </source>
</evidence>
<accession>A0A497YA56</accession>